<reference evidence="3 4" key="1">
    <citation type="submission" date="2018-12" db="EMBL/GenBank/DDBJ databases">
        <title>Sphingomonas sp. HMF7854 Genome sequencing and assembly.</title>
        <authorList>
            <person name="Cha I."/>
            <person name="Kang H."/>
            <person name="Kim H."/>
            <person name="Kang J."/>
            <person name="Joh K."/>
        </authorList>
    </citation>
    <scope>NUCLEOTIDE SEQUENCE [LARGE SCALE GENOMIC DNA]</scope>
    <source>
        <strain evidence="3 4">HMF7854</strain>
    </source>
</reference>
<dbReference type="Proteomes" id="UP000274661">
    <property type="component" value="Unassembled WGS sequence"/>
</dbReference>
<dbReference type="SUPFAM" id="SSF52540">
    <property type="entry name" value="P-loop containing nucleoside triphosphate hydrolases"/>
    <property type="match status" value="1"/>
</dbReference>
<dbReference type="InterPro" id="IPR005702">
    <property type="entry name" value="Wzc-like_C"/>
</dbReference>
<dbReference type="InterPro" id="IPR050625">
    <property type="entry name" value="ParA/MinD_ATPase"/>
</dbReference>
<dbReference type="Gene3D" id="3.40.50.300">
    <property type="entry name" value="P-loop containing nucleotide triphosphate hydrolases"/>
    <property type="match status" value="1"/>
</dbReference>
<gene>
    <name evidence="3" type="ORF">HMF7854_15110</name>
</gene>
<dbReference type="GO" id="GO:0005524">
    <property type="term" value="F:ATP binding"/>
    <property type="evidence" value="ECO:0007669"/>
    <property type="project" value="UniProtKB-KW"/>
</dbReference>
<protein>
    <submittedName>
        <fullName evidence="3">Uncharacterized protein</fullName>
    </submittedName>
</protein>
<dbReference type="OrthoDB" id="9775724at2"/>
<name>A0A3R9WS57_9SPHN</name>
<dbReference type="GO" id="GO:0051782">
    <property type="term" value="P:negative regulation of cell division"/>
    <property type="evidence" value="ECO:0007669"/>
    <property type="project" value="TreeGrafter"/>
</dbReference>
<accession>A0A3R9WS57</accession>
<dbReference type="PANTHER" id="PTHR43384:SF6">
    <property type="entry name" value="SEPTUM SITE-DETERMINING PROTEIN MIND HOMOLOG, CHLOROPLASTIC"/>
    <property type="match status" value="1"/>
</dbReference>
<evidence type="ECO:0000313" key="3">
    <source>
        <dbReference type="EMBL" id="RST32021.1"/>
    </source>
</evidence>
<dbReference type="RefSeq" id="WP_126719962.1">
    <property type="nucleotide sequence ID" value="NZ_RWJF01000001.1"/>
</dbReference>
<keyword evidence="4" id="KW-1185">Reference proteome</keyword>
<dbReference type="GO" id="GO:0009898">
    <property type="term" value="C:cytoplasmic side of plasma membrane"/>
    <property type="evidence" value="ECO:0007669"/>
    <property type="project" value="TreeGrafter"/>
</dbReference>
<dbReference type="AlphaFoldDB" id="A0A3R9WS57"/>
<comment type="caution">
    <text evidence="3">The sequence shown here is derived from an EMBL/GenBank/DDBJ whole genome shotgun (WGS) entry which is preliminary data.</text>
</comment>
<evidence type="ECO:0000313" key="4">
    <source>
        <dbReference type="Proteomes" id="UP000274661"/>
    </source>
</evidence>
<proteinExistence type="predicted"/>
<dbReference type="InterPro" id="IPR027417">
    <property type="entry name" value="P-loop_NTPase"/>
</dbReference>
<dbReference type="PANTHER" id="PTHR43384">
    <property type="entry name" value="SEPTUM SITE-DETERMINING PROTEIN MIND HOMOLOG, CHLOROPLASTIC-RELATED"/>
    <property type="match status" value="1"/>
</dbReference>
<sequence length="240" mass="25368">MRLQTSKLVPAQRGSDRALFPERSLDARGVAAQANEEAEGLARPLTPEFVGELRNLLTTLAKGHAVQRTPHRIAVSGAQAEADAPFITASLAITCAGSGYRVLLVDAGLDRPRLHDSFALSPSPGVTELLSSLEPPHLFVQPTSVPNLSLIGAGAPVANYSSLLSRERLFHRIEPLANRFEYIIVACGSLPPSLVGRVAGGADSVILAVKENVSSLRDLSSVVEVLDREGIANPAVLMVS</sequence>
<keyword evidence="1" id="KW-0547">Nucleotide-binding</keyword>
<dbReference type="CDD" id="cd05387">
    <property type="entry name" value="BY-kinase"/>
    <property type="match status" value="1"/>
</dbReference>
<dbReference type="GO" id="GO:0016887">
    <property type="term" value="F:ATP hydrolysis activity"/>
    <property type="evidence" value="ECO:0007669"/>
    <property type="project" value="TreeGrafter"/>
</dbReference>
<evidence type="ECO:0000256" key="2">
    <source>
        <dbReference type="ARBA" id="ARBA00022840"/>
    </source>
</evidence>
<organism evidence="3 4">
    <name type="scientific">Sphingomonas ginkgonis</name>
    <dbReference type="NCBI Taxonomy" id="2315330"/>
    <lineage>
        <taxon>Bacteria</taxon>
        <taxon>Pseudomonadati</taxon>
        <taxon>Pseudomonadota</taxon>
        <taxon>Alphaproteobacteria</taxon>
        <taxon>Sphingomonadales</taxon>
        <taxon>Sphingomonadaceae</taxon>
        <taxon>Sphingomonas</taxon>
    </lineage>
</organism>
<keyword evidence="2" id="KW-0067">ATP-binding</keyword>
<dbReference type="EMBL" id="RWJF01000001">
    <property type="protein sequence ID" value="RST32021.1"/>
    <property type="molecule type" value="Genomic_DNA"/>
</dbReference>
<evidence type="ECO:0000256" key="1">
    <source>
        <dbReference type="ARBA" id="ARBA00022741"/>
    </source>
</evidence>
<dbReference type="GO" id="GO:0005829">
    <property type="term" value="C:cytosol"/>
    <property type="evidence" value="ECO:0007669"/>
    <property type="project" value="TreeGrafter"/>
</dbReference>